<feature type="transmembrane region" description="Helical" evidence="2">
    <location>
        <begin position="43"/>
        <end position="63"/>
    </location>
</feature>
<evidence type="ECO:0000256" key="1">
    <source>
        <dbReference type="SAM" id="MobiDB-lite"/>
    </source>
</evidence>
<dbReference type="AlphaFoldDB" id="A0A941EQQ1"/>
<feature type="compositionally biased region" description="Low complexity" evidence="1">
    <location>
        <begin position="7"/>
        <end position="27"/>
    </location>
</feature>
<gene>
    <name evidence="4" type="ORF">KDL01_20460</name>
</gene>
<evidence type="ECO:0000259" key="3">
    <source>
        <dbReference type="Pfam" id="PF14018"/>
    </source>
</evidence>
<dbReference type="RefSeq" id="WP_212530151.1">
    <property type="nucleotide sequence ID" value="NZ_JAGSOG010000104.1"/>
</dbReference>
<keyword evidence="2" id="KW-0472">Membrane</keyword>
<sequence length="165" mass="17843">MSGEYSQQYYPGGAQQPQDAQGADAPYAGPPPVGAQMKKRNVFAVWIGLPLITLGIYSLYWYYAIHAEMKRLDPRAPINPTGSLLTVMFGWIACFIPPLVSYYNTGTRIANAQRAAGLPQTCAPALGLILNVFFGVGALYYQSELNKVTAHYGDVPAGTPVQLAL</sequence>
<dbReference type="EMBL" id="JAGSOG010000104">
    <property type="protein sequence ID" value="MBR7835660.1"/>
    <property type="molecule type" value="Genomic_DNA"/>
</dbReference>
<organism evidence="4 5">
    <name type="scientific">Actinospica durhamensis</name>
    <dbReference type="NCBI Taxonomy" id="1508375"/>
    <lineage>
        <taxon>Bacteria</taxon>
        <taxon>Bacillati</taxon>
        <taxon>Actinomycetota</taxon>
        <taxon>Actinomycetes</taxon>
        <taxon>Catenulisporales</taxon>
        <taxon>Actinospicaceae</taxon>
        <taxon>Actinospica</taxon>
    </lineage>
</organism>
<evidence type="ECO:0000313" key="5">
    <source>
        <dbReference type="Proteomes" id="UP000675781"/>
    </source>
</evidence>
<dbReference type="Pfam" id="PF14018">
    <property type="entry name" value="DUF4234"/>
    <property type="match status" value="1"/>
</dbReference>
<keyword evidence="5" id="KW-1185">Reference proteome</keyword>
<feature type="transmembrane region" description="Helical" evidence="2">
    <location>
        <begin position="84"/>
        <end position="103"/>
    </location>
</feature>
<feature type="domain" description="DUF4234" evidence="3">
    <location>
        <begin position="43"/>
        <end position="110"/>
    </location>
</feature>
<evidence type="ECO:0000313" key="4">
    <source>
        <dbReference type="EMBL" id="MBR7835660.1"/>
    </source>
</evidence>
<dbReference type="InterPro" id="IPR025328">
    <property type="entry name" value="DUF4234"/>
</dbReference>
<keyword evidence="2" id="KW-1133">Transmembrane helix</keyword>
<feature type="region of interest" description="Disordered" evidence="1">
    <location>
        <begin position="1"/>
        <end position="29"/>
    </location>
</feature>
<proteinExistence type="predicted"/>
<reference evidence="4" key="1">
    <citation type="submission" date="2021-04" db="EMBL/GenBank/DDBJ databases">
        <title>Genome based classification of Actinospica acidithermotolerans sp. nov., an actinobacterium isolated from an Indonesian hot spring.</title>
        <authorList>
            <person name="Kusuma A.B."/>
            <person name="Putra K.E."/>
            <person name="Nafisah S."/>
            <person name="Loh J."/>
            <person name="Nouioui I."/>
            <person name="Goodfellow M."/>
        </authorList>
    </citation>
    <scope>NUCLEOTIDE SEQUENCE</scope>
    <source>
        <strain evidence="4">CSCA 57</strain>
    </source>
</reference>
<name>A0A941EQQ1_9ACTN</name>
<accession>A0A941EQQ1</accession>
<protein>
    <submittedName>
        <fullName evidence="4">DUF4234 domain-containing protein</fullName>
    </submittedName>
</protein>
<comment type="caution">
    <text evidence="4">The sequence shown here is derived from an EMBL/GenBank/DDBJ whole genome shotgun (WGS) entry which is preliminary data.</text>
</comment>
<feature type="transmembrane region" description="Helical" evidence="2">
    <location>
        <begin position="123"/>
        <end position="141"/>
    </location>
</feature>
<dbReference type="Proteomes" id="UP000675781">
    <property type="component" value="Unassembled WGS sequence"/>
</dbReference>
<keyword evidence="2" id="KW-0812">Transmembrane</keyword>
<evidence type="ECO:0000256" key="2">
    <source>
        <dbReference type="SAM" id="Phobius"/>
    </source>
</evidence>